<proteinExistence type="predicted"/>
<accession>A0ABX0K1M2</accession>
<dbReference type="Pfam" id="PF03567">
    <property type="entry name" value="Sulfotransfer_2"/>
    <property type="match status" value="1"/>
</dbReference>
<protein>
    <submittedName>
        <fullName evidence="1">Chondroitin 4-O-sulfotransferase</fullName>
    </submittedName>
</protein>
<dbReference type="EMBL" id="WOSY01000009">
    <property type="protein sequence ID" value="NHN89145.1"/>
    <property type="molecule type" value="Genomic_DNA"/>
</dbReference>
<dbReference type="Proteomes" id="UP000631653">
    <property type="component" value="Unassembled WGS sequence"/>
</dbReference>
<dbReference type="RefSeq" id="WP_173570456.1">
    <property type="nucleotide sequence ID" value="NZ_WOSY01000009.1"/>
</dbReference>
<name>A0ABX0K1M2_9PROT</name>
<dbReference type="InterPro" id="IPR027417">
    <property type="entry name" value="P-loop_NTPase"/>
</dbReference>
<dbReference type="InterPro" id="IPR005331">
    <property type="entry name" value="Sulfotransferase"/>
</dbReference>
<evidence type="ECO:0000313" key="2">
    <source>
        <dbReference type="Proteomes" id="UP000631653"/>
    </source>
</evidence>
<organism evidence="1 2">
    <name type="scientific">Acetobacter conturbans</name>
    <dbReference type="NCBI Taxonomy" id="1737472"/>
    <lineage>
        <taxon>Bacteria</taxon>
        <taxon>Pseudomonadati</taxon>
        <taxon>Pseudomonadota</taxon>
        <taxon>Alphaproteobacteria</taxon>
        <taxon>Acetobacterales</taxon>
        <taxon>Acetobacteraceae</taxon>
        <taxon>Acetobacter</taxon>
    </lineage>
</organism>
<comment type="caution">
    <text evidence="1">The sequence shown here is derived from an EMBL/GenBank/DDBJ whole genome shotgun (WGS) entry which is preliminary data.</text>
</comment>
<gene>
    <name evidence="1" type="ORF">GOB81_10965</name>
</gene>
<evidence type="ECO:0000313" key="1">
    <source>
        <dbReference type="EMBL" id="NHN89145.1"/>
    </source>
</evidence>
<dbReference type="SUPFAM" id="SSF52540">
    <property type="entry name" value="P-loop containing nucleoside triphosphate hydrolases"/>
    <property type="match status" value="1"/>
</dbReference>
<reference evidence="1 2" key="1">
    <citation type="journal article" date="2020" name="Int. J. Syst. Evol. Microbiol.">
        <title>Novel acetic acid bacteria from cider fermentations: Acetobacter conturbans sp. nov. and Acetobacter fallax sp. nov.</title>
        <authorList>
            <person name="Sombolestani A.S."/>
            <person name="Cleenwerck I."/>
            <person name="Cnockaert M."/>
            <person name="Borremans W."/>
            <person name="Wieme A.D."/>
            <person name="De Vuyst L."/>
            <person name="Vandamme P."/>
        </authorList>
    </citation>
    <scope>NUCLEOTIDE SEQUENCE [LARGE SCALE GENOMIC DNA]</scope>
    <source>
        <strain evidence="1 2">LMG 1627</strain>
    </source>
</reference>
<sequence>MIVLEDEKTIILHTPKCGGKALRQAFSSIASEGPWWDWTWLRATGEWVDQAHVPLDVLRQTKLWDYIENYTIIAVVRDPLPRFMSSLAEHMRQHRKRDVLQVLDELDEVRISHDPRYIHFIPQNRFTHTGNKRRADFIVRTESLPEDLRAVGMICGMSQEFFNAVDELPPMPRSEKKSGNPAFQEKILSALLRFYKRDYILFGYSCPEASGGIPGGFDALLLDPLCGGEWNGYGAAAPAYERFVRHSTKDFLISQLTVENRKLREKCQAFHAECTNSSEVSERSGI</sequence>
<keyword evidence="2" id="KW-1185">Reference proteome</keyword>